<keyword evidence="8" id="KW-1185">Reference proteome</keyword>
<dbReference type="Pfam" id="PF13440">
    <property type="entry name" value="Polysacc_synt_3"/>
    <property type="match status" value="1"/>
</dbReference>
<sequence length="439" mass="48508">MNAFFLRINTMFSKGNLVRNVALLVGGNVMGQGLLIIASPIITRLYSPDDFGTLTLYTTLLSLISMVVALRYDLAIPLPVEDQSAANLLALAIMIVTGVSGSVGVGIYFFADEIADLVNAPYLASYLWLLPFSLFGIGVYQTLNFWALRKQAYQEIAKTKLSQSISLISLQLLFGWLQFKPLGLLLGDVAGRMGGSGSLCALILRKDRAVLRGVSWHGIRQEARRYRRFPLISSWGTLVQSAVLQCPPLILAFYYETEVVGWFGIGERVIGLPMTMLGASISQVLLVELATLAKTDPDRLPELFGKILKIMLGIGLVVVAPLVLVAPWLFTYVFGDEWGQSGLYLQILSISIILQFAASPLRWFLEVLERQDLFMKREVVKALLMVGVTILIHVYECQAVTAIVLFSTAISMGHAYGIFLGWRAIKCARFQKNMLEEPA</sequence>
<dbReference type="OrthoDB" id="109075at2"/>
<reference evidence="7 8" key="1">
    <citation type="submission" date="2018-10" db="EMBL/GenBank/DDBJ databases">
        <title>Phylogenomics of Brevibacillus.</title>
        <authorList>
            <person name="Dunlap C."/>
        </authorList>
    </citation>
    <scope>NUCLEOTIDE SEQUENCE [LARGE SCALE GENOMIC DNA]</scope>
    <source>
        <strain evidence="7 8">JCM 15716</strain>
    </source>
</reference>
<dbReference type="RefSeq" id="WP_122919067.1">
    <property type="nucleotide sequence ID" value="NZ_RHHQ01000012.1"/>
</dbReference>
<feature type="transmembrane region" description="Helical" evidence="6">
    <location>
        <begin position="123"/>
        <end position="140"/>
    </location>
</feature>
<keyword evidence="2" id="KW-1003">Cell membrane</keyword>
<dbReference type="AlphaFoldDB" id="A0A3M8DIE4"/>
<feature type="transmembrane region" description="Helical" evidence="6">
    <location>
        <begin position="86"/>
        <end position="111"/>
    </location>
</feature>
<evidence type="ECO:0000256" key="3">
    <source>
        <dbReference type="ARBA" id="ARBA00022692"/>
    </source>
</evidence>
<comment type="subcellular location">
    <subcellularLocation>
        <location evidence="1">Cell membrane</location>
        <topology evidence="1">Multi-pass membrane protein</topology>
    </subcellularLocation>
</comment>
<proteinExistence type="predicted"/>
<feature type="transmembrane region" description="Helical" evidence="6">
    <location>
        <begin position="54"/>
        <end position="74"/>
    </location>
</feature>
<name>A0A3M8DIE4_9BACL</name>
<dbReference type="Proteomes" id="UP000271031">
    <property type="component" value="Unassembled WGS sequence"/>
</dbReference>
<feature type="transmembrane region" description="Helical" evidence="6">
    <location>
        <begin position="310"/>
        <end position="330"/>
    </location>
</feature>
<keyword evidence="5 6" id="KW-0472">Membrane</keyword>
<evidence type="ECO:0000313" key="7">
    <source>
        <dbReference type="EMBL" id="RNB87369.1"/>
    </source>
</evidence>
<feature type="transmembrane region" description="Helical" evidence="6">
    <location>
        <begin position="229"/>
        <end position="255"/>
    </location>
</feature>
<dbReference type="GO" id="GO:0005886">
    <property type="term" value="C:plasma membrane"/>
    <property type="evidence" value="ECO:0007669"/>
    <property type="project" value="UniProtKB-SubCell"/>
</dbReference>
<keyword evidence="3 6" id="KW-0812">Transmembrane</keyword>
<evidence type="ECO:0000256" key="5">
    <source>
        <dbReference type="ARBA" id="ARBA00023136"/>
    </source>
</evidence>
<feature type="transmembrane region" description="Helical" evidence="6">
    <location>
        <begin position="401"/>
        <end position="422"/>
    </location>
</feature>
<feature type="transmembrane region" description="Helical" evidence="6">
    <location>
        <begin position="379"/>
        <end position="395"/>
    </location>
</feature>
<comment type="caution">
    <text evidence="7">The sequence shown here is derived from an EMBL/GenBank/DDBJ whole genome shotgun (WGS) entry which is preliminary data.</text>
</comment>
<evidence type="ECO:0000256" key="2">
    <source>
        <dbReference type="ARBA" id="ARBA00022475"/>
    </source>
</evidence>
<dbReference type="PANTHER" id="PTHR30250:SF28">
    <property type="entry name" value="POLYSACCHARIDE BIOSYNTHESIS PROTEIN"/>
    <property type="match status" value="1"/>
</dbReference>
<dbReference type="InterPro" id="IPR050833">
    <property type="entry name" value="Poly_Biosynth_Transport"/>
</dbReference>
<feature type="transmembrane region" description="Helical" evidence="6">
    <location>
        <begin position="21"/>
        <end position="42"/>
    </location>
</feature>
<organism evidence="7 8">
    <name type="scientific">Brevibacillus fluminis</name>
    <dbReference type="NCBI Taxonomy" id="511487"/>
    <lineage>
        <taxon>Bacteria</taxon>
        <taxon>Bacillati</taxon>
        <taxon>Bacillota</taxon>
        <taxon>Bacilli</taxon>
        <taxon>Bacillales</taxon>
        <taxon>Paenibacillaceae</taxon>
        <taxon>Brevibacillus</taxon>
    </lineage>
</organism>
<evidence type="ECO:0000313" key="8">
    <source>
        <dbReference type="Proteomes" id="UP000271031"/>
    </source>
</evidence>
<feature type="transmembrane region" description="Helical" evidence="6">
    <location>
        <begin position="342"/>
        <end position="358"/>
    </location>
</feature>
<gene>
    <name evidence="7" type="ORF">EDM56_17055</name>
</gene>
<feature type="transmembrane region" description="Helical" evidence="6">
    <location>
        <begin position="270"/>
        <end position="289"/>
    </location>
</feature>
<dbReference type="EMBL" id="RHHQ01000012">
    <property type="protein sequence ID" value="RNB87369.1"/>
    <property type="molecule type" value="Genomic_DNA"/>
</dbReference>
<protein>
    <submittedName>
        <fullName evidence="7">Lipopolysaccharide biosynthesis protein</fullName>
    </submittedName>
</protein>
<evidence type="ECO:0000256" key="6">
    <source>
        <dbReference type="SAM" id="Phobius"/>
    </source>
</evidence>
<dbReference type="PANTHER" id="PTHR30250">
    <property type="entry name" value="PST FAMILY PREDICTED COLANIC ACID TRANSPORTER"/>
    <property type="match status" value="1"/>
</dbReference>
<accession>A0A3M8DIE4</accession>
<evidence type="ECO:0000256" key="4">
    <source>
        <dbReference type="ARBA" id="ARBA00022989"/>
    </source>
</evidence>
<keyword evidence="4 6" id="KW-1133">Transmembrane helix</keyword>
<evidence type="ECO:0000256" key="1">
    <source>
        <dbReference type="ARBA" id="ARBA00004651"/>
    </source>
</evidence>